<protein>
    <submittedName>
        <fullName evidence="2">Uncharacterized protein</fullName>
    </submittedName>
</protein>
<sequence>MGETVEKEGVGKSAADITPKLHRIKVDVRDTSQKLNYAINKQNNTAQRNFISSAPLPRQSSVAN</sequence>
<proteinExistence type="predicted"/>
<dbReference type="EMBL" id="MZMU01000011">
    <property type="protein sequence ID" value="RXT24887.1"/>
    <property type="molecule type" value="Genomic_DNA"/>
</dbReference>
<name>A0A4Q1U2F5_RHILE</name>
<dbReference type="AlphaFoldDB" id="A0A4Q1U2F5"/>
<feature type="compositionally biased region" description="Basic and acidic residues" evidence="1">
    <location>
        <begin position="1"/>
        <end position="10"/>
    </location>
</feature>
<dbReference type="Proteomes" id="UP000290767">
    <property type="component" value="Unassembled WGS sequence"/>
</dbReference>
<evidence type="ECO:0000313" key="3">
    <source>
        <dbReference type="Proteomes" id="UP000290767"/>
    </source>
</evidence>
<evidence type="ECO:0000256" key="1">
    <source>
        <dbReference type="SAM" id="MobiDB-lite"/>
    </source>
</evidence>
<feature type="region of interest" description="Disordered" evidence="1">
    <location>
        <begin position="1"/>
        <end position="20"/>
    </location>
</feature>
<gene>
    <name evidence="2" type="ORF">B5P46_16515</name>
</gene>
<comment type="caution">
    <text evidence="2">The sequence shown here is derived from an EMBL/GenBank/DDBJ whole genome shotgun (WGS) entry which is preliminary data.</text>
</comment>
<evidence type="ECO:0000313" key="2">
    <source>
        <dbReference type="EMBL" id="RXT24887.1"/>
    </source>
</evidence>
<organism evidence="2 3">
    <name type="scientific">Rhizobium leguminosarum</name>
    <dbReference type="NCBI Taxonomy" id="384"/>
    <lineage>
        <taxon>Bacteria</taxon>
        <taxon>Pseudomonadati</taxon>
        <taxon>Pseudomonadota</taxon>
        <taxon>Alphaproteobacteria</taxon>
        <taxon>Hyphomicrobiales</taxon>
        <taxon>Rhizobiaceae</taxon>
        <taxon>Rhizobium/Agrobacterium group</taxon>
        <taxon>Rhizobium</taxon>
    </lineage>
</organism>
<reference evidence="2 3" key="1">
    <citation type="submission" date="2017-03" db="EMBL/GenBank/DDBJ databases">
        <authorList>
            <person name="Safronova V.I."/>
            <person name="Sazanova A.L."/>
            <person name="Chirak E.R."/>
        </authorList>
    </citation>
    <scope>NUCLEOTIDE SEQUENCE [LARGE SCALE GENOMIC DNA]</scope>
    <source>
        <strain evidence="2 3">Tri-43</strain>
    </source>
</reference>
<accession>A0A4Q1U2F5</accession>